<accession>G2LG78</accession>
<organism evidence="1 2">
    <name type="scientific">Chloracidobacterium thermophilum (strain B)</name>
    <dbReference type="NCBI Taxonomy" id="981222"/>
    <lineage>
        <taxon>Bacteria</taxon>
        <taxon>Pseudomonadati</taxon>
        <taxon>Acidobacteriota</taxon>
        <taxon>Terriglobia</taxon>
        <taxon>Terriglobales</taxon>
        <taxon>Acidobacteriaceae</taxon>
        <taxon>Chloracidobacterium</taxon>
    </lineage>
</organism>
<keyword evidence="2" id="KW-1185">Reference proteome</keyword>
<dbReference type="KEGG" id="ctm:Cabther_A1845"/>
<proteinExistence type="predicted"/>
<evidence type="ECO:0000313" key="1">
    <source>
        <dbReference type="EMBL" id="AEP12591.1"/>
    </source>
</evidence>
<dbReference type="EMBL" id="CP002514">
    <property type="protein sequence ID" value="AEP12591.1"/>
    <property type="molecule type" value="Genomic_DNA"/>
</dbReference>
<name>G2LG78_CHLTF</name>
<dbReference type="HOGENOM" id="CLU_1110460_0_0_0"/>
<protein>
    <submittedName>
        <fullName evidence="1">Uncharacterized protein</fullName>
    </submittedName>
</protein>
<reference evidence="1 2" key="1">
    <citation type="journal article" date="2012" name="Environ. Microbiol.">
        <title>Complete genome of Candidatus Chloracidobacterium thermophilum, a chlorophyll-based photoheterotroph belonging to the phylum Acidobacteria.</title>
        <authorList>
            <person name="Garcia Costas A.M."/>
            <person name="Liu Z."/>
            <person name="Tomsho L.P."/>
            <person name="Schuster S.C."/>
            <person name="Ward D.M."/>
            <person name="Bryant D.A."/>
        </authorList>
    </citation>
    <scope>NUCLEOTIDE SEQUENCE [LARGE SCALE GENOMIC DNA]</scope>
    <source>
        <strain evidence="1 2">B</strain>
    </source>
</reference>
<gene>
    <name evidence="1" type="ordered locus">Cabther_A1845</name>
</gene>
<sequence length="294" mass="34141">MPMTKHTYTLTEAQRRSFASIFVLDKMVRKGRRFAVAPTDPDEMVLRDVLQMLFNEHLIEIQGAYYVPTEEGKARVRTFRQRYEEYLTVYDIYCAVDLATGEFAFERYYDFDDAGWQLYLQQERWEDLRVAVAIYKKLDPVEIVFMSFVMEGRFDDYADGKWELGILSGELWDEILAIVNSNLHPCELGYTTTDPNDPSRTLEVTSDDVMQDLLTRGGQIMLELVRRGQEIEAEQRALEAASASPATTTTTTTETVYDYDFVITDPYVYYTPYLSPYYVSPVWTVPLYPTVVVF</sequence>
<dbReference type="AlphaFoldDB" id="G2LG78"/>
<dbReference type="STRING" id="981222.Cabther_A1845"/>
<evidence type="ECO:0000313" key="2">
    <source>
        <dbReference type="Proteomes" id="UP000006791"/>
    </source>
</evidence>
<dbReference type="Proteomes" id="UP000006791">
    <property type="component" value="Chromosome 1"/>
</dbReference>